<organism evidence="1 2">
    <name type="scientific">Emiliania huxleyi (strain CCMP1516)</name>
    <dbReference type="NCBI Taxonomy" id="280463"/>
    <lineage>
        <taxon>Eukaryota</taxon>
        <taxon>Haptista</taxon>
        <taxon>Haptophyta</taxon>
        <taxon>Prymnesiophyceae</taxon>
        <taxon>Isochrysidales</taxon>
        <taxon>Noelaerhabdaceae</taxon>
        <taxon>Emiliania</taxon>
    </lineage>
</organism>
<protein>
    <submittedName>
        <fullName evidence="1">Uncharacterized protein</fullName>
    </submittedName>
</protein>
<reference evidence="1" key="2">
    <citation type="submission" date="2024-10" db="UniProtKB">
        <authorList>
            <consortium name="EnsemblProtists"/>
        </authorList>
    </citation>
    <scope>IDENTIFICATION</scope>
</reference>
<dbReference type="Proteomes" id="UP000013827">
    <property type="component" value="Unassembled WGS sequence"/>
</dbReference>
<dbReference type="RefSeq" id="XP_005756553.1">
    <property type="nucleotide sequence ID" value="XM_005756496.1"/>
</dbReference>
<dbReference type="EnsemblProtists" id="EOD04124">
    <property type="protein sequence ID" value="EOD04124"/>
    <property type="gene ID" value="EMIHUDRAFT_221582"/>
</dbReference>
<dbReference type="GeneID" id="17250263"/>
<dbReference type="GeneID" id="17282895"/>
<dbReference type="AlphaFoldDB" id="A0A0D3KPE2"/>
<dbReference type="RefSeq" id="XP_005790056.1">
    <property type="nucleotide sequence ID" value="XM_005789999.1"/>
</dbReference>
<dbReference type="KEGG" id="ehx:EMIHUDRAFT_109662"/>
<evidence type="ECO:0000313" key="1">
    <source>
        <dbReference type="EnsemblProtists" id="EOD37627"/>
    </source>
</evidence>
<reference evidence="2" key="1">
    <citation type="journal article" date="2013" name="Nature">
        <title>Pan genome of the phytoplankton Emiliania underpins its global distribution.</title>
        <authorList>
            <person name="Read B.A."/>
            <person name="Kegel J."/>
            <person name="Klute M.J."/>
            <person name="Kuo A."/>
            <person name="Lefebvre S.C."/>
            <person name="Maumus F."/>
            <person name="Mayer C."/>
            <person name="Miller J."/>
            <person name="Monier A."/>
            <person name="Salamov A."/>
            <person name="Young J."/>
            <person name="Aguilar M."/>
            <person name="Claverie J.M."/>
            <person name="Frickenhaus S."/>
            <person name="Gonzalez K."/>
            <person name="Herman E.K."/>
            <person name="Lin Y.C."/>
            <person name="Napier J."/>
            <person name="Ogata H."/>
            <person name="Sarno A.F."/>
            <person name="Shmutz J."/>
            <person name="Schroeder D."/>
            <person name="de Vargas C."/>
            <person name="Verret F."/>
            <person name="von Dassow P."/>
            <person name="Valentin K."/>
            <person name="Van de Peer Y."/>
            <person name="Wheeler G."/>
            <person name="Dacks J.B."/>
            <person name="Delwiche C.F."/>
            <person name="Dyhrman S.T."/>
            <person name="Glockner G."/>
            <person name="John U."/>
            <person name="Richards T."/>
            <person name="Worden A.Z."/>
            <person name="Zhang X."/>
            <person name="Grigoriev I.V."/>
            <person name="Allen A.E."/>
            <person name="Bidle K."/>
            <person name="Borodovsky M."/>
            <person name="Bowler C."/>
            <person name="Brownlee C."/>
            <person name="Cock J.M."/>
            <person name="Elias M."/>
            <person name="Gladyshev V.N."/>
            <person name="Groth M."/>
            <person name="Guda C."/>
            <person name="Hadaegh A."/>
            <person name="Iglesias-Rodriguez M.D."/>
            <person name="Jenkins J."/>
            <person name="Jones B.M."/>
            <person name="Lawson T."/>
            <person name="Leese F."/>
            <person name="Lindquist E."/>
            <person name="Lobanov A."/>
            <person name="Lomsadze A."/>
            <person name="Malik S.B."/>
            <person name="Marsh M.E."/>
            <person name="Mackinder L."/>
            <person name="Mock T."/>
            <person name="Mueller-Roeber B."/>
            <person name="Pagarete A."/>
            <person name="Parker M."/>
            <person name="Probert I."/>
            <person name="Quesneville H."/>
            <person name="Raines C."/>
            <person name="Rensing S.A."/>
            <person name="Riano-Pachon D.M."/>
            <person name="Richier S."/>
            <person name="Rokitta S."/>
            <person name="Shiraiwa Y."/>
            <person name="Soanes D.M."/>
            <person name="van der Giezen M."/>
            <person name="Wahlund T.M."/>
            <person name="Williams B."/>
            <person name="Wilson W."/>
            <person name="Wolfe G."/>
            <person name="Wurch L.L."/>
        </authorList>
    </citation>
    <scope>NUCLEOTIDE SEQUENCE</scope>
</reference>
<accession>A0A0D3KPE2</accession>
<dbReference type="KEGG" id="ehx:EMIHUDRAFT_221582"/>
<dbReference type="HOGENOM" id="CLU_1351096_0_0_1"/>
<name>A0A0D3KPE2_EMIH1</name>
<evidence type="ECO:0000313" key="2">
    <source>
        <dbReference type="Proteomes" id="UP000013827"/>
    </source>
</evidence>
<dbReference type="EnsemblProtists" id="EOD37627">
    <property type="protein sequence ID" value="EOD37627"/>
    <property type="gene ID" value="EMIHUDRAFT_109662"/>
</dbReference>
<dbReference type="PaxDb" id="2903-EOD04124"/>
<sequence>MASVLPSRCAPWSLTAQNWRVMETWQRALRGTRFVDINLGDPAAGLRGSADCGSGLRYALGRFSPRAPLRELAALSASKARPGEVIVLKAQAPLLGGCTSFGRTPATLLLHNESCELVNFVTEEARGHSTLLSLALRSPNAHRLSQIAYLYAEHLAPPALPAPRTPVYRSCDMDVDESDAPEVAPAFWMRLYVESLPQGPFEW</sequence>
<keyword evidence="2" id="KW-1185">Reference proteome</keyword>
<proteinExistence type="predicted"/>